<dbReference type="InterPro" id="IPR036179">
    <property type="entry name" value="Ig-like_dom_sf"/>
</dbReference>
<evidence type="ECO:0000313" key="9">
    <source>
        <dbReference type="EMBL" id="VDM78326.1"/>
    </source>
</evidence>
<dbReference type="InterPro" id="IPR007110">
    <property type="entry name" value="Ig-like_dom"/>
</dbReference>
<sequence length="388" mass="42047">MSLFAADYTILPVSSSLEIPSVQPRHEGEYKCVVEGAGKRRTSLSGRLRIDNGIPSQELTFLSSPRVQTAKEGDDVILECLVSSQGSAEVRWLVLKLKDTRQVAIDGVRIRRVGISSLLLSNLMGTDSGLYTCRASNTLDSLDRTVAVHVAVEPKLTARPESKAALETADVEFECLSTGSPSPTVSWFKNGEAIIASHYFVIEPTRLRILGLVKADQGIYQCIVDNEAGSDQAAAQLLVDNAGPTYLSTIGINSSTLSARTSPISFSADDSSSIAASSGQPLIASAPLGLKVASLGSRFVNLEWDPPLMRHGHIMRYHVFYKEEDSDSYLLILKSRERMLNSSSTSVTVTSLQPDTLYLLRVVAENEAGMGKSSDHIKITTKKERKLG</sequence>
<dbReference type="InterPro" id="IPR003961">
    <property type="entry name" value="FN3_dom"/>
</dbReference>
<dbReference type="PROSITE" id="PS50835">
    <property type="entry name" value="IG_LIKE"/>
    <property type="match status" value="2"/>
</dbReference>
<keyword evidence="3" id="KW-0472">Membrane</keyword>
<dbReference type="SMART" id="SM00060">
    <property type="entry name" value="FN3"/>
    <property type="match status" value="1"/>
</dbReference>
<protein>
    <recommendedName>
        <fullName evidence="11">Fibronectin type-III domain-containing protein</fullName>
    </recommendedName>
</protein>
<dbReference type="PROSITE" id="PS50853">
    <property type="entry name" value="FN3"/>
    <property type="match status" value="1"/>
</dbReference>
<keyword evidence="6" id="KW-0393">Immunoglobulin domain</keyword>
<dbReference type="InterPro" id="IPR013783">
    <property type="entry name" value="Ig-like_fold"/>
</dbReference>
<feature type="domain" description="Ig-like" evidence="7">
    <location>
        <begin position="154"/>
        <end position="240"/>
    </location>
</feature>
<dbReference type="Proteomes" id="UP000270094">
    <property type="component" value="Unassembled WGS sequence"/>
</dbReference>
<name>A0A3P7J590_STRVU</name>
<keyword evidence="10" id="KW-1185">Reference proteome</keyword>
<dbReference type="PANTHER" id="PTHR44170:SF54">
    <property type="entry name" value="FI24025P1"/>
    <property type="match status" value="1"/>
</dbReference>
<dbReference type="OrthoDB" id="114660at2759"/>
<dbReference type="Pfam" id="PF07679">
    <property type="entry name" value="I-set"/>
    <property type="match status" value="2"/>
</dbReference>
<dbReference type="CDD" id="cd00063">
    <property type="entry name" value="FN3"/>
    <property type="match status" value="1"/>
</dbReference>
<feature type="domain" description="Fibronectin type-III" evidence="8">
    <location>
        <begin position="286"/>
        <end position="384"/>
    </location>
</feature>
<dbReference type="InterPro" id="IPR013098">
    <property type="entry name" value="Ig_I-set"/>
</dbReference>
<dbReference type="SUPFAM" id="SSF49265">
    <property type="entry name" value="Fibronectin type III"/>
    <property type="match status" value="1"/>
</dbReference>
<evidence type="ECO:0000256" key="6">
    <source>
        <dbReference type="ARBA" id="ARBA00023319"/>
    </source>
</evidence>
<dbReference type="InterPro" id="IPR036116">
    <property type="entry name" value="FN3_sf"/>
</dbReference>
<accession>A0A3P7J590</accession>
<dbReference type="SMART" id="SM00409">
    <property type="entry name" value="IG"/>
    <property type="match status" value="2"/>
</dbReference>
<dbReference type="GO" id="GO:0098609">
    <property type="term" value="P:cell-cell adhesion"/>
    <property type="evidence" value="ECO:0007669"/>
    <property type="project" value="TreeGrafter"/>
</dbReference>
<dbReference type="InterPro" id="IPR003599">
    <property type="entry name" value="Ig_sub"/>
</dbReference>
<keyword evidence="4" id="KW-1015">Disulfide bond</keyword>
<evidence type="ECO:0000259" key="8">
    <source>
        <dbReference type="PROSITE" id="PS50853"/>
    </source>
</evidence>
<dbReference type="AlphaFoldDB" id="A0A3P7J590"/>
<dbReference type="CDD" id="cd00096">
    <property type="entry name" value="Ig"/>
    <property type="match status" value="1"/>
</dbReference>
<dbReference type="Pfam" id="PF00041">
    <property type="entry name" value="fn3"/>
    <property type="match status" value="1"/>
</dbReference>
<dbReference type="GO" id="GO:0016020">
    <property type="term" value="C:membrane"/>
    <property type="evidence" value="ECO:0007669"/>
    <property type="project" value="UniProtKB-SubCell"/>
</dbReference>
<dbReference type="PRINTS" id="PR00014">
    <property type="entry name" value="FNTYPEIII"/>
</dbReference>
<organism evidence="9 10">
    <name type="scientific">Strongylus vulgaris</name>
    <name type="common">Blood worm</name>
    <dbReference type="NCBI Taxonomy" id="40348"/>
    <lineage>
        <taxon>Eukaryota</taxon>
        <taxon>Metazoa</taxon>
        <taxon>Ecdysozoa</taxon>
        <taxon>Nematoda</taxon>
        <taxon>Chromadorea</taxon>
        <taxon>Rhabditida</taxon>
        <taxon>Rhabditina</taxon>
        <taxon>Rhabditomorpha</taxon>
        <taxon>Strongyloidea</taxon>
        <taxon>Strongylidae</taxon>
        <taxon>Strongylus</taxon>
    </lineage>
</organism>
<dbReference type="SUPFAM" id="SSF48726">
    <property type="entry name" value="Immunoglobulin"/>
    <property type="match status" value="2"/>
</dbReference>
<keyword evidence="5" id="KW-0325">Glycoprotein</keyword>
<dbReference type="Gene3D" id="2.60.40.10">
    <property type="entry name" value="Immunoglobulins"/>
    <property type="match status" value="3"/>
</dbReference>
<evidence type="ECO:0000313" key="10">
    <source>
        <dbReference type="Proteomes" id="UP000270094"/>
    </source>
</evidence>
<evidence type="ECO:0000259" key="7">
    <source>
        <dbReference type="PROSITE" id="PS50835"/>
    </source>
</evidence>
<reference evidence="9 10" key="1">
    <citation type="submission" date="2018-11" db="EMBL/GenBank/DDBJ databases">
        <authorList>
            <consortium name="Pathogen Informatics"/>
        </authorList>
    </citation>
    <scope>NUCLEOTIDE SEQUENCE [LARGE SCALE GENOMIC DNA]</scope>
</reference>
<keyword evidence="2" id="KW-0677">Repeat</keyword>
<evidence type="ECO:0008006" key="11">
    <source>
        <dbReference type="Google" id="ProtNLM"/>
    </source>
</evidence>
<dbReference type="EMBL" id="UYYB01101587">
    <property type="protein sequence ID" value="VDM78326.1"/>
    <property type="molecule type" value="Genomic_DNA"/>
</dbReference>
<comment type="subcellular location">
    <subcellularLocation>
        <location evidence="1">Membrane</location>
    </subcellularLocation>
</comment>
<proteinExistence type="predicted"/>
<gene>
    <name evidence="9" type="ORF">SVUK_LOCUS13324</name>
</gene>
<dbReference type="InterPro" id="IPR003598">
    <property type="entry name" value="Ig_sub2"/>
</dbReference>
<dbReference type="FunFam" id="2.60.40.10:FF:000004">
    <property type="entry name" value="DCC isoform 1"/>
    <property type="match status" value="1"/>
</dbReference>
<dbReference type="SMART" id="SM00408">
    <property type="entry name" value="IGc2"/>
    <property type="match status" value="2"/>
</dbReference>
<dbReference type="PANTHER" id="PTHR44170">
    <property type="entry name" value="PROTEIN SIDEKICK"/>
    <property type="match status" value="1"/>
</dbReference>
<feature type="domain" description="Ig-like" evidence="7">
    <location>
        <begin position="55"/>
        <end position="147"/>
    </location>
</feature>
<evidence type="ECO:0000256" key="1">
    <source>
        <dbReference type="ARBA" id="ARBA00004370"/>
    </source>
</evidence>
<evidence type="ECO:0000256" key="5">
    <source>
        <dbReference type="ARBA" id="ARBA00023180"/>
    </source>
</evidence>
<evidence type="ECO:0000256" key="4">
    <source>
        <dbReference type="ARBA" id="ARBA00023157"/>
    </source>
</evidence>
<evidence type="ECO:0000256" key="3">
    <source>
        <dbReference type="ARBA" id="ARBA00023136"/>
    </source>
</evidence>
<evidence type="ECO:0000256" key="2">
    <source>
        <dbReference type="ARBA" id="ARBA00022737"/>
    </source>
</evidence>